<dbReference type="Proteomes" id="UP000008370">
    <property type="component" value="Unassembled WGS sequence"/>
</dbReference>
<evidence type="ECO:0000256" key="2">
    <source>
        <dbReference type="SAM" id="Phobius"/>
    </source>
</evidence>
<feature type="compositionally biased region" description="Basic and acidic residues" evidence="1">
    <location>
        <begin position="8"/>
        <end position="19"/>
    </location>
</feature>
<dbReference type="EMBL" id="JH930472">
    <property type="protein sequence ID" value="EKM55494.1"/>
    <property type="molecule type" value="Genomic_DNA"/>
</dbReference>
<dbReference type="GeneID" id="18916501"/>
<dbReference type="KEGG" id="pco:PHACADRAFT_256152"/>
<evidence type="ECO:0000313" key="3">
    <source>
        <dbReference type="EMBL" id="EKM55494.1"/>
    </source>
</evidence>
<dbReference type="RefSeq" id="XP_007395818.1">
    <property type="nucleotide sequence ID" value="XM_007395756.1"/>
</dbReference>
<dbReference type="HOGENOM" id="CLU_066691_0_0_1"/>
<feature type="region of interest" description="Disordered" evidence="1">
    <location>
        <begin position="1"/>
        <end position="27"/>
    </location>
</feature>
<evidence type="ECO:0000313" key="4">
    <source>
        <dbReference type="Proteomes" id="UP000008370"/>
    </source>
</evidence>
<feature type="transmembrane region" description="Helical" evidence="2">
    <location>
        <begin position="28"/>
        <end position="50"/>
    </location>
</feature>
<evidence type="ECO:0000256" key="1">
    <source>
        <dbReference type="SAM" id="MobiDB-lite"/>
    </source>
</evidence>
<keyword evidence="4" id="KW-1185">Reference proteome</keyword>
<keyword evidence="2" id="KW-0812">Transmembrane</keyword>
<proteinExistence type="predicted"/>
<name>K5W945_PHACS</name>
<organism evidence="3 4">
    <name type="scientific">Phanerochaete carnosa (strain HHB-10118-sp)</name>
    <name type="common">White-rot fungus</name>
    <name type="synonym">Peniophora carnosa</name>
    <dbReference type="NCBI Taxonomy" id="650164"/>
    <lineage>
        <taxon>Eukaryota</taxon>
        <taxon>Fungi</taxon>
        <taxon>Dikarya</taxon>
        <taxon>Basidiomycota</taxon>
        <taxon>Agaricomycotina</taxon>
        <taxon>Agaricomycetes</taxon>
        <taxon>Polyporales</taxon>
        <taxon>Phanerochaetaceae</taxon>
        <taxon>Phanerochaete</taxon>
    </lineage>
</organism>
<dbReference type="OrthoDB" id="3360125at2759"/>
<protein>
    <submittedName>
        <fullName evidence="3">Uncharacterized protein</fullName>
    </submittedName>
</protein>
<keyword evidence="2" id="KW-1133">Transmembrane helix</keyword>
<keyword evidence="2" id="KW-0472">Membrane</keyword>
<dbReference type="STRING" id="650164.K5W945"/>
<dbReference type="AlphaFoldDB" id="K5W945"/>
<dbReference type="InParanoid" id="K5W945"/>
<reference evidence="3 4" key="1">
    <citation type="journal article" date="2012" name="BMC Genomics">
        <title>Comparative genomics of the white-rot fungi, Phanerochaete carnosa and P. chrysosporium, to elucidate the genetic basis of the distinct wood types they colonize.</title>
        <authorList>
            <person name="Suzuki H."/>
            <person name="MacDonald J."/>
            <person name="Syed K."/>
            <person name="Salamov A."/>
            <person name="Hori C."/>
            <person name="Aerts A."/>
            <person name="Henrissat B."/>
            <person name="Wiebenga A."/>
            <person name="vanKuyk P.A."/>
            <person name="Barry K."/>
            <person name="Lindquist E."/>
            <person name="LaButti K."/>
            <person name="Lapidus A."/>
            <person name="Lucas S."/>
            <person name="Coutinho P."/>
            <person name="Gong Y."/>
            <person name="Samejima M."/>
            <person name="Mahadevan R."/>
            <person name="Abou-Zaid M."/>
            <person name="de Vries R.P."/>
            <person name="Igarashi K."/>
            <person name="Yadav J.S."/>
            <person name="Grigoriev I.V."/>
            <person name="Master E.R."/>
        </authorList>
    </citation>
    <scope>NUCLEOTIDE SEQUENCE [LARGE SCALE GENOMIC DNA]</scope>
    <source>
        <strain evidence="3 4">HHB-10118-sp</strain>
    </source>
</reference>
<gene>
    <name evidence="3" type="ORF">PHACADRAFT_256152</name>
</gene>
<accession>K5W945</accession>
<sequence length="356" mass="39875">MAQPSSSQRERERERSERSSRHHHHRTISSTTLLLVLSLVLAVLAVMLTLPNTQTATGGATGEGGQQQGVWGILTPKRSQVLIGRESDVAKREAEVARREAEILAGAPGGVLQTPQCPPCPSVIEKVTEAPLPPPPVQTVIKEVFREEALTPPGWWDQARIRAEDILDRELKIAEREREISRREEAVNRREHDASRRENWIMEQLVVLNSDEPAVEEEEFVYEPGPPSPKRKAKVVHHAPQFQALPPPLVVTETAVEVAFETETVTFTEHHTHTLPTKTVTVPAPANTRIVASPAPEAKRQSSTPSIPRTTSIERVIEEVVDTPSPIMEEIEEEEEEEAYIRMGRPRRTPNSWFGW</sequence>